<dbReference type="InterPro" id="IPR018490">
    <property type="entry name" value="cNMP-bd_dom_sf"/>
</dbReference>
<protein>
    <submittedName>
        <fullName evidence="5">Crp/Fnr family transcriptional regulator</fullName>
    </submittedName>
</protein>
<dbReference type="InterPro" id="IPR036390">
    <property type="entry name" value="WH_DNA-bd_sf"/>
</dbReference>
<evidence type="ECO:0000256" key="3">
    <source>
        <dbReference type="ARBA" id="ARBA00023163"/>
    </source>
</evidence>
<sequence length="194" mass="22153">MTVSALLSRSSQQQLHHFAARAVLTPQLDRLWQIESGFVRTLTWLEDGTNVALGIWGEGDVVGVPFSQADPFQMECLTKVEAIALPFSQLQNASKVLLSHLHQAETLMQIHSQKRVDIKILKFLDWLDQRFGQDVATGRLINLRLTHQDISETIGTTRVTVTRILNQLEKQGLIQCLPLQRIIVQEHELWHYQI</sequence>
<dbReference type="CDD" id="cd00092">
    <property type="entry name" value="HTH_CRP"/>
    <property type="match status" value="1"/>
</dbReference>
<evidence type="ECO:0000313" key="5">
    <source>
        <dbReference type="EMBL" id="MBW4657835.1"/>
    </source>
</evidence>
<dbReference type="Gene3D" id="1.10.10.10">
    <property type="entry name" value="Winged helix-like DNA-binding domain superfamily/Winged helix DNA-binding domain"/>
    <property type="match status" value="1"/>
</dbReference>
<keyword evidence="1" id="KW-0805">Transcription regulation</keyword>
<dbReference type="Proteomes" id="UP000757435">
    <property type="component" value="Unassembled WGS sequence"/>
</dbReference>
<dbReference type="PANTHER" id="PTHR24567">
    <property type="entry name" value="CRP FAMILY TRANSCRIPTIONAL REGULATORY PROTEIN"/>
    <property type="match status" value="1"/>
</dbReference>
<dbReference type="SUPFAM" id="SSF51206">
    <property type="entry name" value="cAMP-binding domain-like"/>
    <property type="match status" value="1"/>
</dbReference>
<name>A0A951Q8I7_9CYAN</name>
<dbReference type="PANTHER" id="PTHR24567:SF65">
    <property type="entry name" value="REGULATORY PROTEIN CYSR HOMOLOG"/>
    <property type="match status" value="1"/>
</dbReference>
<dbReference type="InterPro" id="IPR012318">
    <property type="entry name" value="HTH_CRP"/>
</dbReference>
<dbReference type="EMBL" id="JAHHHD010000003">
    <property type="protein sequence ID" value="MBW4657835.1"/>
    <property type="molecule type" value="Genomic_DNA"/>
</dbReference>
<dbReference type="GO" id="GO:0003677">
    <property type="term" value="F:DNA binding"/>
    <property type="evidence" value="ECO:0007669"/>
    <property type="project" value="UniProtKB-KW"/>
</dbReference>
<keyword evidence="3" id="KW-0804">Transcription</keyword>
<dbReference type="InterPro" id="IPR014710">
    <property type="entry name" value="RmlC-like_jellyroll"/>
</dbReference>
<comment type="caution">
    <text evidence="5">The sequence shown here is derived from an EMBL/GenBank/DDBJ whole genome shotgun (WGS) entry which is preliminary data.</text>
</comment>
<dbReference type="PROSITE" id="PS51063">
    <property type="entry name" value="HTH_CRP_2"/>
    <property type="match status" value="1"/>
</dbReference>
<dbReference type="AlphaFoldDB" id="A0A951Q8I7"/>
<dbReference type="InterPro" id="IPR036388">
    <property type="entry name" value="WH-like_DNA-bd_sf"/>
</dbReference>
<evidence type="ECO:0000256" key="1">
    <source>
        <dbReference type="ARBA" id="ARBA00023015"/>
    </source>
</evidence>
<proteinExistence type="predicted"/>
<gene>
    <name evidence="5" type="ORF">KME15_04115</name>
</gene>
<reference evidence="5" key="1">
    <citation type="submission" date="2021-05" db="EMBL/GenBank/DDBJ databases">
        <authorList>
            <person name="Pietrasiak N."/>
            <person name="Ward R."/>
            <person name="Stajich J.E."/>
            <person name="Kurbessoian T."/>
        </authorList>
    </citation>
    <scope>NUCLEOTIDE SEQUENCE</scope>
    <source>
        <strain evidence="5">UHER 2000/2452</strain>
    </source>
</reference>
<dbReference type="GO" id="GO:0003700">
    <property type="term" value="F:DNA-binding transcription factor activity"/>
    <property type="evidence" value="ECO:0007669"/>
    <property type="project" value="TreeGrafter"/>
</dbReference>
<dbReference type="PRINTS" id="PR00034">
    <property type="entry name" value="HTHCRP"/>
</dbReference>
<reference evidence="5" key="2">
    <citation type="journal article" date="2022" name="Microbiol. Resour. Announc.">
        <title>Metagenome Sequencing to Explore Phylogenomics of Terrestrial Cyanobacteria.</title>
        <authorList>
            <person name="Ward R.D."/>
            <person name="Stajich J.E."/>
            <person name="Johansen J.R."/>
            <person name="Huntemann M."/>
            <person name="Clum A."/>
            <person name="Foster B."/>
            <person name="Foster B."/>
            <person name="Roux S."/>
            <person name="Palaniappan K."/>
            <person name="Varghese N."/>
            <person name="Mukherjee S."/>
            <person name="Reddy T.B.K."/>
            <person name="Daum C."/>
            <person name="Copeland A."/>
            <person name="Chen I.A."/>
            <person name="Ivanova N.N."/>
            <person name="Kyrpides N.C."/>
            <person name="Shapiro N."/>
            <person name="Eloe-Fadrosh E.A."/>
            <person name="Pietrasiak N."/>
        </authorList>
    </citation>
    <scope>NUCLEOTIDE SEQUENCE</scope>
    <source>
        <strain evidence="5">UHER 2000/2452</strain>
    </source>
</reference>
<keyword evidence="2" id="KW-0238">DNA-binding</keyword>
<evidence type="ECO:0000313" key="6">
    <source>
        <dbReference type="Proteomes" id="UP000757435"/>
    </source>
</evidence>
<dbReference type="InterPro" id="IPR050397">
    <property type="entry name" value="Env_Response_Regulators"/>
</dbReference>
<organism evidence="5 6">
    <name type="scientific">Drouetiella hepatica Uher 2000/2452</name>
    <dbReference type="NCBI Taxonomy" id="904376"/>
    <lineage>
        <taxon>Bacteria</taxon>
        <taxon>Bacillati</taxon>
        <taxon>Cyanobacteriota</taxon>
        <taxon>Cyanophyceae</taxon>
        <taxon>Oculatellales</taxon>
        <taxon>Oculatellaceae</taxon>
        <taxon>Drouetiella</taxon>
    </lineage>
</organism>
<dbReference type="SMART" id="SM00419">
    <property type="entry name" value="HTH_CRP"/>
    <property type="match status" value="1"/>
</dbReference>
<accession>A0A951Q8I7</accession>
<dbReference type="Pfam" id="PF13545">
    <property type="entry name" value="HTH_Crp_2"/>
    <property type="match status" value="1"/>
</dbReference>
<evidence type="ECO:0000256" key="2">
    <source>
        <dbReference type="ARBA" id="ARBA00023125"/>
    </source>
</evidence>
<feature type="domain" description="HTH crp-type" evidence="4">
    <location>
        <begin position="114"/>
        <end position="188"/>
    </location>
</feature>
<dbReference type="SUPFAM" id="SSF46785">
    <property type="entry name" value="Winged helix' DNA-binding domain"/>
    <property type="match status" value="1"/>
</dbReference>
<evidence type="ECO:0000259" key="4">
    <source>
        <dbReference type="PROSITE" id="PS51063"/>
    </source>
</evidence>
<dbReference type="Gene3D" id="2.60.120.10">
    <property type="entry name" value="Jelly Rolls"/>
    <property type="match status" value="1"/>
</dbReference>
<dbReference type="GO" id="GO:0005829">
    <property type="term" value="C:cytosol"/>
    <property type="evidence" value="ECO:0007669"/>
    <property type="project" value="TreeGrafter"/>
</dbReference>